<evidence type="ECO:0000313" key="6">
    <source>
        <dbReference type="Proteomes" id="UP000007797"/>
    </source>
</evidence>
<dbReference type="FunFam" id="3.40.50.10580:FF:000004">
    <property type="entry name" value="V-type proton ATPase subunit F"/>
    <property type="match status" value="1"/>
</dbReference>
<dbReference type="PANTHER" id="PTHR13861:SF2">
    <property type="entry name" value="V-TYPE PROTON ATPASE SUBUNIT F"/>
    <property type="match status" value="1"/>
</dbReference>
<protein>
    <submittedName>
        <fullName evidence="5">Vacuolar H+ ATPase F subunit</fullName>
    </submittedName>
</protein>
<keyword evidence="3" id="KW-0375">Hydrogen ion transport</keyword>
<dbReference type="Proteomes" id="UP000007797">
    <property type="component" value="Unassembled WGS sequence"/>
</dbReference>
<accession>F4PK14</accession>
<dbReference type="PANTHER" id="PTHR13861">
    <property type="entry name" value="VACUOLAR ATP SYNTHASE SUBUNIT F"/>
    <property type="match status" value="1"/>
</dbReference>
<reference evidence="6" key="1">
    <citation type="journal article" date="2011" name="Genome Res.">
        <title>Phylogeny-wide analysis of social amoeba genomes highlights ancient origins for complex intercellular communication.</title>
        <authorList>
            <person name="Heidel A.J."/>
            <person name="Lawal H.M."/>
            <person name="Felder M."/>
            <person name="Schilde C."/>
            <person name="Helps N.R."/>
            <person name="Tunggal B."/>
            <person name="Rivero F."/>
            <person name="John U."/>
            <person name="Schleicher M."/>
            <person name="Eichinger L."/>
            <person name="Platzer M."/>
            <person name="Noegel A.A."/>
            <person name="Schaap P."/>
            <person name="Gloeckner G."/>
        </authorList>
    </citation>
    <scope>NUCLEOTIDE SEQUENCE [LARGE SCALE GENOMIC DNA]</scope>
    <source>
        <strain evidence="6">SH3</strain>
    </source>
</reference>
<dbReference type="Pfam" id="PF01990">
    <property type="entry name" value="ATP-synt_F"/>
    <property type="match status" value="1"/>
</dbReference>
<dbReference type="EMBL" id="GL883007">
    <property type="protein sequence ID" value="EGG23938.1"/>
    <property type="molecule type" value="Genomic_DNA"/>
</dbReference>
<keyword evidence="6" id="KW-1185">Reference proteome</keyword>
<dbReference type="InterPro" id="IPR036906">
    <property type="entry name" value="ATPase_V1_fsu_sf"/>
</dbReference>
<evidence type="ECO:0000256" key="1">
    <source>
        <dbReference type="ARBA" id="ARBA00010148"/>
    </source>
</evidence>
<dbReference type="RefSeq" id="XP_004361789.1">
    <property type="nucleotide sequence ID" value="XM_004361732.1"/>
</dbReference>
<dbReference type="OrthoDB" id="10261947at2759"/>
<evidence type="ECO:0000256" key="4">
    <source>
        <dbReference type="ARBA" id="ARBA00023065"/>
    </source>
</evidence>
<keyword evidence="4" id="KW-0406">Ion transport</keyword>
<evidence type="ECO:0000256" key="2">
    <source>
        <dbReference type="ARBA" id="ARBA00022448"/>
    </source>
</evidence>
<gene>
    <name evidence="5" type="primary">vatF</name>
    <name evidence="5" type="ORF">DFA_06076</name>
</gene>
<dbReference type="GeneID" id="14875963"/>
<dbReference type="SUPFAM" id="SSF159468">
    <property type="entry name" value="AtpF-like"/>
    <property type="match status" value="1"/>
</dbReference>
<dbReference type="OMA" id="IIICQHI"/>
<name>F4PK14_CACFS</name>
<dbReference type="KEGG" id="dfa:DFA_06076"/>
<proteinExistence type="inferred from homology"/>
<keyword evidence="2" id="KW-0813">Transport</keyword>
<dbReference type="InterPro" id="IPR008218">
    <property type="entry name" value="ATPase_V1-cplx_f_g_su"/>
</dbReference>
<evidence type="ECO:0000256" key="3">
    <source>
        <dbReference type="ARBA" id="ARBA00022781"/>
    </source>
</evidence>
<dbReference type="STRING" id="1054147.F4PK14"/>
<sequence>MNYSQFNALTFGTNAISQPTITDREIEPNLNDIVTGFLLAGVGQKDKKKSENFLVVDNKTSIQKIEQAFKTYTSRPDIAIILISQKIADEIRPLIDGYNQVIPTILEIPSKDHPYDPTKDSVMMKVKRMTGSE</sequence>
<dbReference type="GO" id="GO:0046961">
    <property type="term" value="F:proton-transporting ATPase activity, rotational mechanism"/>
    <property type="evidence" value="ECO:0007669"/>
    <property type="project" value="InterPro"/>
</dbReference>
<dbReference type="AlphaFoldDB" id="F4PK14"/>
<dbReference type="NCBIfam" id="TIGR01101">
    <property type="entry name" value="V_ATP_synt_F"/>
    <property type="match status" value="1"/>
</dbReference>
<dbReference type="Gene3D" id="3.40.50.10580">
    <property type="entry name" value="ATPase, V1 complex, subunit F"/>
    <property type="match status" value="1"/>
</dbReference>
<dbReference type="GO" id="GO:0033180">
    <property type="term" value="C:proton-transporting V-type ATPase, V1 domain"/>
    <property type="evidence" value="ECO:0007669"/>
    <property type="project" value="InterPro"/>
</dbReference>
<comment type="similarity">
    <text evidence="1">Belongs to the V-ATPase F subunit family.</text>
</comment>
<dbReference type="InterPro" id="IPR005772">
    <property type="entry name" value="ATPase_V1-cplx_fsu_euk"/>
</dbReference>
<evidence type="ECO:0000313" key="5">
    <source>
        <dbReference type="EMBL" id="EGG23938.1"/>
    </source>
</evidence>
<organism evidence="5 6">
    <name type="scientific">Cavenderia fasciculata</name>
    <name type="common">Slime mold</name>
    <name type="synonym">Dictyostelium fasciculatum</name>
    <dbReference type="NCBI Taxonomy" id="261658"/>
    <lineage>
        <taxon>Eukaryota</taxon>
        <taxon>Amoebozoa</taxon>
        <taxon>Evosea</taxon>
        <taxon>Eumycetozoa</taxon>
        <taxon>Dictyostelia</taxon>
        <taxon>Acytosteliales</taxon>
        <taxon>Cavenderiaceae</taxon>
        <taxon>Cavenderia</taxon>
    </lineage>
</organism>